<dbReference type="InterPro" id="IPR038765">
    <property type="entry name" value="Papain-like_cys_pep_sf"/>
</dbReference>
<keyword evidence="4" id="KW-1185">Reference proteome</keyword>
<evidence type="ECO:0000256" key="1">
    <source>
        <dbReference type="SAM" id="MobiDB-lite"/>
    </source>
</evidence>
<dbReference type="SUPFAM" id="SSF54001">
    <property type="entry name" value="Cysteine proteinases"/>
    <property type="match status" value="1"/>
</dbReference>
<protein>
    <recommendedName>
        <fullName evidence="2">USP domain-containing protein</fullName>
    </recommendedName>
</protein>
<evidence type="ECO:0000259" key="2">
    <source>
        <dbReference type="PROSITE" id="PS50235"/>
    </source>
</evidence>
<feature type="domain" description="USP" evidence="2">
    <location>
        <begin position="1"/>
        <end position="174"/>
    </location>
</feature>
<evidence type="ECO:0000313" key="3">
    <source>
        <dbReference type="EMBL" id="EOA82257.1"/>
    </source>
</evidence>
<feature type="compositionally biased region" description="Polar residues" evidence="1">
    <location>
        <begin position="27"/>
        <end position="37"/>
    </location>
</feature>
<sequence>MDTQTLMENMPEIFSVIVQRIKVTNQVFKPKQASSSGDGEPTKDNTRKSEESKDTTDSQSNRKKGQKSKETKGTTDTKFATKKIRGRVVIPKGRFEWPQPILSDIENTPTCEVYGVVVHIGEGTDSGHWVTYIKEENTPSKMRCWTEYNDSLKKINLTDEDIKDRDIVMLYFRKVAVKE</sequence>
<reference evidence="3 4" key="2">
    <citation type="journal article" date="2013" name="PLoS Genet.">
        <title>Comparative genome structure, secondary metabolite, and effector coding capacity across Cochliobolus pathogens.</title>
        <authorList>
            <person name="Condon B.J."/>
            <person name="Leng Y."/>
            <person name="Wu D."/>
            <person name="Bushley K.E."/>
            <person name="Ohm R.A."/>
            <person name="Otillar R."/>
            <person name="Martin J."/>
            <person name="Schackwitz W."/>
            <person name="Grimwood J."/>
            <person name="MohdZainudin N."/>
            <person name="Xue C."/>
            <person name="Wang R."/>
            <person name="Manning V.A."/>
            <person name="Dhillon B."/>
            <person name="Tu Z.J."/>
            <person name="Steffenson B.J."/>
            <person name="Salamov A."/>
            <person name="Sun H."/>
            <person name="Lowry S."/>
            <person name="LaButti K."/>
            <person name="Han J."/>
            <person name="Copeland A."/>
            <person name="Lindquist E."/>
            <person name="Barry K."/>
            <person name="Schmutz J."/>
            <person name="Baker S.E."/>
            <person name="Ciuffetti L.M."/>
            <person name="Grigoriev I.V."/>
            <person name="Zhong S."/>
            <person name="Turgeon B.G."/>
        </authorList>
    </citation>
    <scope>NUCLEOTIDE SEQUENCE [LARGE SCALE GENOMIC DNA]</scope>
    <source>
        <strain evidence="4">28A</strain>
    </source>
</reference>
<gene>
    <name evidence="3" type="ORF">SETTUDRAFT_23501</name>
</gene>
<dbReference type="Proteomes" id="UP000016935">
    <property type="component" value="Unassembled WGS sequence"/>
</dbReference>
<dbReference type="GeneID" id="19402682"/>
<reference evidence="3 4" key="1">
    <citation type="journal article" date="2012" name="PLoS Pathog.">
        <title>Diverse lifestyles and strategies of plant pathogenesis encoded in the genomes of eighteen Dothideomycetes fungi.</title>
        <authorList>
            <person name="Ohm R.A."/>
            <person name="Feau N."/>
            <person name="Henrissat B."/>
            <person name="Schoch C.L."/>
            <person name="Horwitz B.A."/>
            <person name="Barry K.W."/>
            <person name="Condon B.J."/>
            <person name="Copeland A.C."/>
            <person name="Dhillon B."/>
            <person name="Glaser F."/>
            <person name="Hesse C.N."/>
            <person name="Kosti I."/>
            <person name="LaButti K."/>
            <person name="Lindquist E.A."/>
            <person name="Lucas S."/>
            <person name="Salamov A.A."/>
            <person name="Bradshaw R.E."/>
            <person name="Ciuffetti L."/>
            <person name="Hamelin R.C."/>
            <person name="Kema G.H.J."/>
            <person name="Lawrence C."/>
            <person name="Scott J.A."/>
            <person name="Spatafora J.W."/>
            <person name="Turgeon B.G."/>
            <person name="de Wit P.J.G.M."/>
            <person name="Zhong S."/>
            <person name="Goodwin S.B."/>
            <person name="Grigoriev I.V."/>
        </authorList>
    </citation>
    <scope>NUCLEOTIDE SEQUENCE [LARGE SCALE GENOMIC DNA]</scope>
    <source>
        <strain evidence="4">28A</strain>
    </source>
</reference>
<dbReference type="AlphaFoldDB" id="R0K1F9"/>
<proteinExistence type="predicted"/>
<evidence type="ECO:0000313" key="4">
    <source>
        <dbReference type="Proteomes" id="UP000016935"/>
    </source>
</evidence>
<dbReference type="PROSITE" id="PS50235">
    <property type="entry name" value="USP_3"/>
    <property type="match status" value="1"/>
</dbReference>
<dbReference type="Gene3D" id="3.90.70.10">
    <property type="entry name" value="Cysteine proteinases"/>
    <property type="match status" value="1"/>
</dbReference>
<feature type="compositionally biased region" description="Basic and acidic residues" evidence="1">
    <location>
        <begin position="40"/>
        <end position="56"/>
    </location>
</feature>
<dbReference type="CDD" id="cd02257">
    <property type="entry name" value="Peptidase_C19"/>
    <property type="match status" value="1"/>
</dbReference>
<name>R0K1F9_EXST2</name>
<accession>R0K1F9</accession>
<dbReference type="RefSeq" id="XP_008030077.1">
    <property type="nucleotide sequence ID" value="XM_008031886.1"/>
</dbReference>
<dbReference type="HOGENOM" id="CLU_1504350_0_0_1"/>
<dbReference type="OrthoDB" id="289038at2759"/>
<feature type="region of interest" description="Disordered" evidence="1">
    <location>
        <begin position="27"/>
        <end position="80"/>
    </location>
</feature>
<dbReference type="InterPro" id="IPR028889">
    <property type="entry name" value="USP"/>
</dbReference>
<dbReference type="EMBL" id="KB908855">
    <property type="protein sequence ID" value="EOA82257.1"/>
    <property type="molecule type" value="Genomic_DNA"/>
</dbReference>
<organism evidence="3 4">
    <name type="scientific">Exserohilum turcicum (strain 28A)</name>
    <name type="common">Northern leaf blight fungus</name>
    <name type="synonym">Setosphaeria turcica</name>
    <dbReference type="NCBI Taxonomy" id="671987"/>
    <lineage>
        <taxon>Eukaryota</taxon>
        <taxon>Fungi</taxon>
        <taxon>Dikarya</taxon>
        <taxon>Ascomycota</taxon>
        <taxon>Pezizomycotina</taxon>
        <taxon>Dothideomycetes</taxon>
        <taxon>Pleosporomycetidae</taxon>
        <taxon>Pleosporales</taxon>
        <taxon>Pleosporineae</taxon>
        <taxon>Pleosporaceae</taxon>
        <taxon>Exserohilum</taxon>
    </lineage>
</organism>